<proteinExistence type="predicted"/>
<dbReference type="InterPro" id="IPR012337">
    <property type="entry name" value="RNaseH-like_sf"/>
</dbReference>
<dbReference type="Pfam" id="PF17921">
    <property type="entry name" value="Integrase_H2C2"/>
    <property type="match status" value="1"/>
</dbReference>
<evidence type="ECO:0000313" key="1">
    <source>
        <dbReference type="EMBL" id="CAB3995596.1"/>
    </source>
</evidence>
<dbReference type="FunFam" id="1.10.340.70:FF:000004">
    <property type="entry name" value="Retrovirus-related Pol polyprotein from transposon 297-like Protein"/>
    <property type="match status" value="1"/>
</dbReference>
<dbReference type="AlphaFoldDB" id="A0A6S7GZG5"/>
<dbReference type="Gene3D" id="3.30.420.10">
    <property type="entry name" value="Ribonuclease H-like superfamily/Ribonuclease H"/>
    <property type="match status" value="1"/>
</dbReference>
<feature type="non-terminal residue" evidence="1">
    <location>
        <position position="1"/>
    </location>
</feature>
<gene>
    <name evidence="1" type="ORF">PACLA_8A021620</name>
</gene>
<dbReference type="Gene3D" id="1.10.340.70">
    <property type="match status" value="1"/>
</dbReference>
<dbReference type="GO" id="GO:0003676">
    <property type="term" value="F:nucleic acid binding"/>
    <property type="evidence" value="ECO:0007669"/>
    <property type="project" value="InterPro"/>
</dbReference>
<dbReference type="InterPro" id="IPR036397">
    <property type="entry name" value="RNaseH_sf"/>
</dbReference>
<dbReference type="SUPFAM" id="SSF50630">
    <property type="entry name" value="Acid proteases"/>
    <property type="match status" value="1"/>
</dbReference>
<organism evidence="1 2">
    <name type="scientific">Paramuricea clavata</name>
    <name type="common">Red gorgonian</name>
    <name type="synonym">Violescent sea-whip</name>
    <dbReference type="NCBI Taxonomy" id="317549"/>
    <lineage>
        <taxon>Eukaryota</taxon>
        <taxon>Metazoa</taxon>
        <taxon>Cnidaria</taxon>
        <taxon>Anthozoa</taxon>
        <taxon>Octocorallia</taxon>
        <taxon>Malacalcyonacea</taxon>
        <taxon>Plexauridae</taxon>
        <taxon>Paramuricea</taxon>
    </lineage>
</organism>
<keyword evidence="2" id="KW-1185">Reference proteome</keyword>
<dbReference type="Proteomes" id="UP001152795">
    <property type="component" value="Unassembled WGS sequence"/>
</dbReference>
<reference evidence="1" key="1">
    <citation type="submission" date="2020-04" db="EMBL/GenBank/DDBJ databases">
        <authorList>
            <person name="Alioto T."/>
            <person name="Alioto T."/>
            <person name="Gomez Garrido J."/>
        </authorList>
    </citation>
    <scope>NUCLEOTIDE SEQUENCE</scope>
    <source>
        <strain evidence="1">A484AB</strain>
    </source>
</reference>
<feature type="non-terminal residue" evidence="1">
    <location>
        <position position="576"/>
    </location>
</feature>
<evidence type="ECO:0000313" key="2">
    <source>
        <dbReference type="Proteomes" id="UP001152795"/>
    </source>
</evidence>
<dbReference type="PANTHER" id="PTHR37984:SF9">
    <property type="entry name" value="INTEGRASE CATALYTIC DOMAIN-CONTAINING PROTEIN"/>
    <property type="match status" value="1"/>
</dbReference>
<accession>A0A6S7GZG5</accession>
<comment type="caution">
    <text evidence="1">The sequence shown here is derived from an EMBL/GenBank/DDBJ whole genome shotgun (WGS) entry which is preliminary data.</text>
</comment>
<dbReference type="InterPro" id="IPR021109">
    <property type="entry name" value="Peptidase_aspartic_dom_sf"/>
</dbReference>
<sequence length="576" mass="66516">SEFAYCSGICRDKEKFSDNRISIQQRKRKRSHTNVLRSLIVVHLHACRKRFAIFKSSSALNLIAVCRHNIVQLTIKLDLLCARFLFVMGEIVVESIEAEPWKANLTVNDCKFQFKLDSGADVTVVPKYLYDKLSNKRKVKLQSTDKILLGPCNYRLNCLGKFNARITSKNKFILEEIYVVKDLRKPLLGKSACVSLNLLDKTKKEIERIYTKTKWGVDFTLGKLSKSKILFGTRILIPSCMRLNVLDKIHEGHLGITKCRERAKQSVWWPGLSTQIQDMVQHCRTCAMHMVNKPEPLFPTSFPERPWQTLAIDFFKCENIDYLIVVDYFSRGDPKYPQSNGEVERAVQTIKRLLKKEKDKEKALLAYRSTPLSCGYSPAELLMGRKIPVWTPCIRNGQIMRHKAFDTVSTNDINLGIKVSIARNYIKHNNNVLSDEIHDLFGKDPVCDEWPWHQSVRGISVGGTVIFTPRRKLIVIFTMPNVKLALYRKYRNKSQLRKPLVKSVPVTNYIVKLVLSVKRWMTTPLSIDEERQQIGRAPKNQKLHFECINNEATCMLPKHHGKNVVKSLRYVYELYA</sequence>
<dbReference type="GO" id="GO:0016779">
    <property type="term" value="F:nucleotidyltransferase activity"/>
    <property type="evidence" value="ECO:0007669"/>
    <property type="project" value="UniProtKB-KW"/>
</dbReference>
<dbReference type="InterPro" id="IPR050951">
    <property type="entry name" value="Retrovirus_Pol_polyprotein"/>
</dbReference>
<dbReference type="PANTHER" id="PTHR37984">
    <property type="entry name" value="PROTEIN CBG26694"/>
    <property type="match status" value="1"/>
</dbReference>
<name>A0A6S7GZG5_PARCT</name>
<dbReference type="SUPFAM" id="SSF53098">
    <property type="entry name" value="Ribonuclease H-like"/>
    <property type="match status" value="1"/>
</dbReference>
<dbReference type="EMBL" id="CACRXK020002695">
    <property type="protein sequence ID" value="CAB3995596.1"/>
    <property type="molecule type" value="Genomic_DNA"/>
</dbReference>
<dbReference type="InterPro" id="IPR041588">
    <property type="entry name" value="Integrase_H2C2"/>
</dbReference>
<protein>
    <submittedName>
        <fullName evidence="1">Transposon Ty3-G Gag-Pol poly</fullName>
    </submittedName>
</protein>
<dbReference type="GO" id="GO:0004519">
    <property type="term" value="F:endonuclease activity"/>
    <property type="evidence" value="ECO:0007669"/>
    <property type="project" value="UniProtKB-KW"/>
</dbReference>